<accession>A0A0D0HJA5</accession>
<dbReference type="EMBL" id="JXTG01000019">
    <property type="protein sequence ID" value="KIP20314.1"/>
    <property type="molecule type" value="Genomic_DNA"/>
</dbReference>
<evidence type="ECO:0000259" key="1">
    <source>
        <dbReference type="Pfam" id="PF16804"/>
    </source>
</evidence>
<comment type="caution">
    <text evidence="2">The sequence shown here is derived from an EMBL/GenBank/DDBJ whole genome shotgun (WGS) entry which is preliminary data.</text>
</comment>
<dbReference type="InterPro" id="IPR016024">
    <property type="entry name" value="ARM-type_fold"/>
</dbReference>
<keyword evidence="3" id="KW-1185">Reference proteome</keyword>
<proteinExistence type="predicted"/>
<dbReference type="AlphaFoldDB" id="A0A0D0HJA5"/>
<name>A0A0D0HJA5_9BACL</name>
<gene>
    <name evidence="2" type="ORF">JV16_02552</name>
</gene>
<feature type="domain" description="DUF5071" evidence="1">
    <location>
        <begin position="51"/>
        <end position="127"/>
    </location>
</feature>
<dbReference type="Proteomes" id="UP000032047">
    <property type="component" value="Unassembled WGS sequence"/>
</dbReference>
<dbReference type="Pfam" id="PF16804">
    <property type="entry name" value="DUF5071"/>
    <property type="match status" value="1"/>
</dbReference>
<evidence type="ECO:0000313" key="3">
    <source>
        <dbReference type="Proteomes" id="UP000032047"/>
    </source>
</evidence>
<dbReference type="RefSeq" id="WP_052023561.1">
    <property type="nucleotide sequence ID" value="NZ_JXTG01000019.1"/>
</dbReference>
<dbReference type="Gene3D" id="1.25.40.750">
    <property type="entry name" value="Domain of unknown function DUF5071"/>
    <property type="match status" value="1"/>
</dbReference>
<dbReference type="SUPFAM" id="SSF48371">
    <property type="entry name" value="ARM repeat"/>
    <property type="match status" value="1"/>
</dbReference>
<protein>
    <recommendedName>
        <fullName evidence="1">DUF5071 domain-containing protein</fullName>
    </recommendedName>
</protein>
<reference evidence="2 3" key="1">
    <citation type="submission" date="2015-01" db="EMBL/GenBank/DDBJ databases">
        <title>Genome sequence of Anoxybacillus ayderensis strain AB04.</title>
        <authorList>
            <person name="Belduz A.O."/>
            <person name="Canakci S."/>
            <person name="Chan K.-G."/>
            <person name="Kahar U.M."/>
            <person name="Yaakob A.S."/>
            <person name="Chan C.S."/>
            <person name="Goh K.M."/>
        </authorList>
    </citation>
    <scope>NUCLEOTIDE SEQUENCE [LARGE SCALE GENOMIC DNA]</scope>
    <source>
        <strain evidence="2 3">AB04</strain>
    </source>
</reference>
<organism evidence="2 3">
    <name type="scientific">Anoxybacillus ayderensis</name>
    <dbReference type="NCBI Taxonomy" id="265546"/>
    <lineage>
        <taxon>Bacteria</taxon>
        <taxon>Bacillati</taxon>
        <taxon>Bacillota</taxon>
        <taxon>Bacilli</taxon>
        <taxon>Bacillales</taxon>
        <taxon>Anoxybacillaceae</taxon>
        <taxon>Anoxybacillus</taxon>
    </lineage>
</organism>
<dbReference type="InterPro" id="IPR031837">
    <property type="entry name" value="DUF5071"/>
</dbReference>
<sequence length="149" mass="17299">MELSEVKRLMKNLSWNMPQEVQLSAIRELTTIDDEYTPLLIQDTEKHCWENAVKVLNKIGYPRNRLAIPCLIELMQDMNWPGVPTAIEILKSIDKSVIVPHIEASLIKAAEDDDRMWIGGIQRLIDILQISESDFHDKEVYKLLKLSDW</sequence>
<evidence type="ECO:0000313" key="2">
    <source>
        <dbReference type="EMBL" id="KIP20314.1"/>
    </source>
</evidence>
<dbReference type="InterPro" id="IPR038692">
    <property type="entry name" value="Cthe_2751_sf"/>
</dbReference>